<evidence type="ECO:0000256" key="4">
    <source>
        <dbReference type="PROSITE-ProRule" id="PRU00284"/>
    </source>
</evidence>
<dbReference type="InterPro" id="IPR004089">
    <property type="entry name" value="MCPsignal_dom"/>
</dbReference>
<evidence type="ECO:0000256" key="3">
    <source>
        <dbReference type="ARBA" id="ARBA00029447"/>
    </source>
</evidence>
<dbReference type="GO" id="GO:0016020">
    <property type="term" value="C:membrane"/>
    <property type="evidence" value="ECO:0007669"/>
    <property type="project" value="UniProtKB-SubCell"/>
</dbReference>
<dbReference type="SMART" id="SM00304">
    <property type="entry name" value="HAMP"/>
    <property type="match status" value="1"/>
</dbReference>
<feature type="domain" description="HAMP" evidence="7">
    <location>
        <begin position="92"/>
        <end position="146"/>
    </location>
</feature>
<dbReference type="PANTHER" id="PTHR32089:SF112">
    <property type="entry name" value="LYSOZYME-LIKE PROTEIN-RELATED"/>
    <property type="match status" value="1"/>
</dbReference>
<dbReference type="SUPFAM" id="SSF58104">
    <property type="entry name" value="Methyl-accepting chemotaxis protein (MCP) signaling domain"/>
    <property type="match status" value="1"/>
</dbReference>
<keyword evidence="2 4" id="KW-0807">Transducer</keyword>
<dbReference type="GO" id="GO:0007165">
    <property type="term" value="P:signal transduction"/>
    <property type="evidence" value="ECO:0007669"/>
    <property type="project" value="UniProtKB-KW"/>
</dbReference>
<evidence type="ECO:0000256" key="2">
    <source>
        <dbReference type="ARBA" id="ARBA00023224"/>
    </source>
</evidence>
<name>A0A1N7NNZ6_9GAMM</name>
<keyword evidence="9" id="KW-1185">Reference proteome</keyword>
<evidence type="ECO:0000313" key="9">
    <source>
        <dbReference type="Proteomes" id="UP000185999"/>
    </source>
</evidence>
<evidence type="ECO:0000259" key="7">
    <source>
        <dbReference type="PROSITE" id="PS50885"/>
    </source>
</evidence>
<comment type="similarity">
    <text evidence="3">Belongs to the methyl-accepting chemotaxis (MCP) protein family.</text>
</comment>
<accession>A0A1N7NNZ6</accession>
<comment type="subcellular location">
    <subcellularLocation>
        <location evidence="1">Membrane</location>
    </subcellularLocation>
</comment>
<evidence type="ECO:0000259" key="6">
    <source>
        <dbReference type="PROSITE" id="PS50111"/>
    </source>
</evidence>
<dbReference type="Proteomes" id="UP000185999">
    <property type="component" value="Unassembled WGS sequence"/>
</dbReference>
<dbReference type="Pfam" id="PF00672">
    <property type="entry name" value="HAMP"/>
    <property type="match status" value="1"/>
</dbReference>
<dbReference type="Gene3D" id="1.10.287.950">
    <property type="entry name" value="Methyl-accepting chemotaxis protein"/>
    <property type="match status" value="1"/>
</dbReference>
<dbReference type="SMART" id="SM00283">
    <property type="entry name" value="MA"/>
    <property type="match status" value="1"/>
</dbReference>
<dbReference type="InterPro" id="IPR004090">
    <property type="entry name" value="Chemotax_Me-accpt_rcpt"/>
</dbReference>
<dbReference type="AlphaFoldDB" id="A0A1N7NNZ6"/>
<organism evidence="8 9">
    <name type="scientific">Neptunomonas antarctica</name>
    <dbReference type="NCBI Taxonomy" id="619304"/>
    <lineage>
        <taxon>Bacteria</taxon>
        <taxon>Pseudomonadati</taxon>
        <taxon>Pseudomonadota</taxon>
        <taxon>Gammaproteobacteria</taxon>
        <taxon>Oceanospirillales</taxon>
        <taxon>Oceanospirillaceae</taxon>
        <taxon>Neptunomonas</taxon>
    </lineage>
</organism>
<feature type="domain" description="Methyl-accepting transducer" evidence="6">
    <location>
        <begin position="151"/>
        <end position="387"/>
    </location>
</feature>
<proteinExistence type="inferred from homology"/>
<keyword evidence="5" id="KW-1133">Transmembrane helix</keyword>
<dbReference type="CDD" id="cd06225">
    <property type="entry name" value="HAMP"/>
    <property type="match status" value="1"/>
</dbReference>
<evidence type="ECO:0000313" key="8">
    <source>
        <dbReference type="EMBL" id="SIT00042.1"/>
    </source>
</evidence>
<dbReference type="PROSITE" id="PS50885">
    <property type="entry name" value="HAMP"/>
    <property type="match status" value="1"/>
</dbReference>
<sequence length="597" mass="67409">MGLYKTIERIFFNSLTKKIVGNVLFLLFPHFILLAIGYYYSDVIVQRVQGLNLDTQVTEQLLTTLDDFWHIGAITVVVAICIGLLSIFFMRHLFLQPINAITHILKQIKENDGDISATLPEFTYDEISEMASSYNQFADSLKKMISESRRRSVSVALSATQLQKVLSQASVSVTRQEEQAQLVFQSSQESTQAIDEVASSTLMLNEYNSSNMQDVRNSSDELMKVLVQVRSIRDLVTSFQDTVQKLSENSNNITKILTMVQEFSEQTNLLALNASIEAARAGEAGRGFAVVADEVRNLSQKVSVATREIDLNIGQMTSLVEHTRSSAHNIQTYVISTEGFIENTNAQFIKLVDDFESVNSQLSGISAAIDELSYTTKQSHQHVTEITNIAHDIKHEMDESKTHSNHLELATEETQELLSRFNIGYGGFESMIKAGRHWAEQTTVALQQLAESGQNVFDSNYQRTNEGQLPEKYDVSYVDAYETLLRPMFDRFISERPEFIYAIAVDKKGYAPAHHTKVSNRLTGTFEVDNVKSRHRRIFAGNRAEKRRATHTAPFLLQTFIRDTGEVLNDLSIPIYIDGQHWGALIMGFNPERLLEE</sequence>
<dbReference type="EMBL" id="FTOE01000010">
    <property type="protein sequence ID" value="SIT00042.1"/>
    <property type="molecule type" value="Genomic_DNA"/>
</dbReference>
<dbReference type="RefSeq" id="WP_054339930.1">
    <property type="nucleotide sequence ID" value="NZ_FTOE01000010.1"/>
</dbReference>
<feature type="transmembrane region" description="Helical" evidence="5">
    <location>
        <begin position="20"/>
        <end position="40"/>
    </location>
</feature>
<dbReference type="STRING" id="619304.SAMN05421760_110101"/>
<dbReference type="Pfam" id="PF00015">
    <property type="entry name" value="MCPsignal"/>
    <property type="match status" value="1"/>
</dbReference>
<gene>
    <name evidence="8" type="ORF">SAMN05421760_110101</name>
</gene>
<dbReference type="OrthoDB" id="2489132at2"/>
<dbReference type="GO" id="GO:0004888">
    <property type="term" value="F:transmembrane signaling receptor activity"/>
    <property type="evidence" value="ECO:0007669"/>
    <property type="project" value="InterPro"/>
</dbReference>
<feature type="transmembrane region" description="Helical" evidence="5">
    <location>
        <begin position="68"/>
        <end position="89"/>
    </location>
</feature>
<dbReference type="PANTHER" id="PTHR32089">
    <property type="entry name" value="METHYL-ACCEPTING CHEMOTAXIS PROTEIN MCPB"/>
    <property type="match status" value="1"/>
</dbReference>
<dbReference type="PRINTS" id="PR00260">
    <property type="entry name" value="CHEMTRNSDUCR"/>
</dbReference>
<protein>
    <submittedName>
        <fullName evidence="8">Methyl-accepting chemotaxis protein</fullName>
    </submittedName>
</protein>
<dbReference type="GO" id="GO:0006935">
    <property type="term" value="P:chemotaxis"/>
    <property type="evidence" value="ECO:0007669"/>
    <property type="project" value="InterPro"/>
</dbReference>
<evidence type="ECO:0000256" key="5">
    <source>
        <dbReference type="SAM" id="Phobius"/>
    </source>
</evidence>
<dbReference type="InterPro" id="IPR003660">
    <property type="entry name" value="HAMP_dom"/>
</dbReference>
<keyword evidence="5" id="KW-0472">Membrane</keyword>
<dbReference type="PROSITE" id="PS50111">
    <property type="entry name" value="CHEMOTAXIS_TRANSDUC_2"/>
    <property type="match status" value="1"/>
</dbReference>
<reference evidence="9" key="1">
    <citation type="submission" date="2017-01" db="EMBL/GenBank/DDBJ databases">
        <authorList>
            <person name="Varghese N."/>
            <person name="Submissions S."/>
        </authorList>
    </citation>
    <scope>NUCLEOTIDE SEQUENCE [LARGE SCALE GENOMIC DNA]</scope>
    <source>
        <strain evidence="9">DSM 22306</strain>
    </source>
</reference>
<keyword evidence="5" id="KW-0812">Transmembrane</keyword>
<evidence type="ECO:0000256" key="1">
    <source>
        <dbReference type="ARBA" id="ARBA00004370"/>
    </source>
</evidence>